<dbReference type="SUPFAM" id="SSF55486">
    <property type="entry name" value="Metalloproteases ('zincins'), catalytic domain"/>
    <property type="match status" value="1"/>
</dbReference>
<organism evidence="4 5">
    <name type="scientific">Scytonema hofmannii PCC 7110</name>
    <dbReference type="NCBI Taxonomy" id="128403"/>
    <lineage>
        <taxon>Bacteria</taxon>
        <taxon>Bacillati</taxon>
        <taxon>Cyanobacteriota</taxon>
        <taxon>Cyanophyceae</taxon>
        <taxon>Nostocales</taxon>
        <taxon>Scytonemataceae</taxon>
        <taxon>Scytonema</taxon>
    </lineage>
</organism>
<reference evidence="4 5" key="1">
    <citation type="journal article" date="2013" name="Genome Biol. Evol.">
        <title>Genomes of Stigonematalean cyanobacteria (subsection V) and the evolution of oxygenic photosynthesis from prokaryotes to plastids.</title>
        <authorList>
            <person name="Dagan T."/>
            <person name="Roettger M."/>
            <person name="Stucken K."/>
            <person name="Landan G."/>
            <person name="Koch R."/>
            <person name="Major P."/>
            <person name="Gould S.B."/>
            <person name="Goremykin V.V."/>
            <person name="Rippka R."/>
            <person name="Tandeau de Marsac N."/>
            <person name="Gugger M."/>
            <person name="Lockhart P.J."/>
            <person name="Allen J.F."/>
            <person name="Brune I."/>
            <person name="Maus I."/>
            <person name="Puhler A."/>
            <person name="Martin W.F."/>
        </authorList>
    </citation>
    <scope>NUCLEOTIDE SEQUENCE [LARGE SCALE GENOMIC DNA]</scope>
    <source>
        <strain evidence="4 5">PCC 7110</strain>
    </source>
</reference>
<evidence type="ECO:0000313" key="5">
    <source>
        <dbReference type="Proteomes" id="UP000076925"/>
    </source>
</evidence>
<accession>A0A139WSK7</accession>
<dbReference type="InterPro" id="IPR001506">
    <property type="entry name" value="Peptidase_M12A"/>
</dbReference>
<name>A0A139WSK7_9CYAN</name>
<dbReference type="STRING" id="128403.WA1_06060"/>
<keyword evidence="5" id="KW-1185">Reference proteome</keyword>
<protein>
    <recommendedName>
        <fullName evidence="3">Peptidase M12A domain-containing protein</fullName>
    </recommendedName>
</protein>
<dbReference type="GO" id="GO:0004222">
    <property type="term" value="F:metalloendopeptidase activity"/>
    <property type="evidence" value="ECO:0007669"/>
    <property type="project" value="InterPro"/>
</dbReference>
<feature type="signal peptide" evidence="2">
    <location>
        <begin position="1"/>
        <end position="33"/>
    </location>
</feature>
<feature type="domain" description="Peptidase M12A" evidence="3">
    <location>
        <begin position="187"/>
        <end position="257"/>
    </location>
</feature>
<feature type="chain" id="PRO_5007300411" description="Peptidase M12A domain-containing protein" evidence="2">
    <location>
        <begin position="34"/>
        <end position="284"/>
    </location>
</feature>
<dbReference type="Gene3D" id="3.40.390.10">
    <property type="entry name" value="Collagenase (Catalytic Domain)"/>
    <property type="match status" value="1"/>
</dbReference>
<dbReference type="EMBL" id="ANNX02000051">
    <property type="protein sequence ID" value="KYC35387.1"/>
    <property type="molecule type" value="Genomic_DNA"/>
</dbReference>
<dbReference type="Proteomes" id="UP000076925">
    <property type="component" value="Unassembled WGS sequence"/>
</dbReference>
<evidence type="ECO:0000256" key="1">
    <source>
        <dbReference type="SAM" id="MobiDB-lite"/>
    </source>
</evidence>
<sequence>MITFSERAIPMKKILFPLFTLLSFCSWSTTVDASIFLNERRWPQNSSGRTVISVCIEKDSSVTERSSNWYQSWLIHGWLAQDGWRDSSNPSLDEVIARIRSALKKSWERTGSISFVGWQFCDSLTPEQQNNSIRFWIHPNADNKSFIGTSVRGKEKGTQIKPWGTGGSQTQCIRYNSDRNSMEYHFTCAEQFAIHEFGHALGFEHEWKHPLKPAACPKNESLISFSDASQTYSSTKSYTIVNLNSYDIDSIMTYDEGCADVTGERFGSPNLSPTDEAGLKEVYP</sequence>
<evidence type="ECO:0000256" key="2">
    <source>
        <dbReference type="SAM" id="SignalP"/>
    </source>
</evidence>
<proteinExistence type="predicted"/>
<dbReference type="GO" id="GO:0006508">
    <property type="term" value="P:proteolysis"/>
    <property type="evidence" value="ECO:0007669"/>
    <property type="project" value="InterPro"/>
</dbReference>
<feature type="region of interest" description="Disordered" evidence="1">
    <location>
        <begin position="265"/>
        <end position="284"/>
    </location>
</feature>
<keyword evidence="2" id="KW-0732">Signal</keyword>
<comment type="caution">
    <text evidence="4">The sequence shown here is derived from an EMBL/GenBank/DDBJ whole genome shotgun (WGS) entry which is preliminary data.</text>
</comment>
<dbReference type="InterPro" id="IPR024079">
    <property type="entry name" value="MetalloPept_cat_dom_sf"/>
</dbReference>
<dbReference type="Pfam" id="PF01400">
    <property type="entry name" value="Astacin"/>
    <property type="match status" value="1"/>
</dbReference>
<evidence type="ECO:0000313" key="4">
    <source>
        <dbReference type="EMBL" id="KYC35387.1"/>
    </source>
</evidence>
<dbReference type="AlphaFoldDB" id="A0A139WSK7"/>
<gene>
    <name evidence="4" type="ORF">WA1_06060</name>
</gene>
<evidence type="ECO:0000259" key="3">
    <source>
        <dbReference type="Pfam" id="PF01400"/>
    </source>
</evidence>